<dbReference type="AlphaFoldDB" id="K8Z935"/>
<evidence type="ECO:0000313" key="2">
    <source>
        <dbReference type="EMBL" id="EKU27400.1"/>
    </source>
</evidence>
<keyword evidence="3" id="KW-1185">Reference proteome</keyword>
<dbReference type="Proteomes" id="UP000016057">
    <property type="component" value="Unassembled WGS sequence"/>
</dbReference>
<dbReference type="OrthoDB" id="9792626at2"/>
<feature type="domain" description="VOC" evidence="1">
    <location>
        <begin position="135"/>
        <end position="249"/>
    </location>
</feature>
<dbReference type="PANTHER" id="PTHR36113:SF1">
    <property type="entry name" value="GLYOXALASE_BLEOMYCIN RESISTANCE PROTEIN_DIOXYGENASE"/>
    <property type="match status" value="1"/>
</dbReference>
<protein>
    <recommendedName>
        <fullName evidence="1">VOC domain-containing protein</fullName>
    </recommendedName>
</protein>
<name>K8Z935_9ENTE</name>
<comment type="caution">
    <text evidence="2">The sequence shown here is derived from an EMBL/GenBank/DDBJ whole genome shotgun (WGS) entry which is preliminary data.</text>
</comment>
<dbReference type="Pfam" id="PF00903">
    <property type="entry name" value="Glyoxalase"/>
    <property type="match status" value="2"/>
</dbReference>
<dbReference type="InterPro" id="IPR029068">
    <property type="entry name" value="Glyas_Bleomycin-R_OHBP_Dase"/>
</dbReference>
<dbReference type="eggNOG" id="COG2514">
    <property type="taxonomic scope" value="Bacteria"/>
</dbReference>
<reference evidence="2 3" key="1">
    <citation type="journal article" date="2013" name="Genome Announc.">
        <title>Draft Genome Sequence of Catellicoccus marimammalium, a Novel Species Commonly Found in Gull Feces.</title>
        <authorList>
            <person name="Weigand M.R."/>
            <person name="Ryu H."/>
            <person name="Bozcek L."/>
            <person name="Konstantinidis K.T."/>
            <person name="Santo Domingo J.W."/>
        </authorList>
    </citation>
    <scope>NUCLEOTIDE SEQUENCE [LARGE SCALE GENOMIC DNA]</scope>
    <source>
        <strain evidence="2 3">M35/04/3</strain>
    </source>
</reference>
<dbReference type="RefSeq" id="WP_009490129.1">
    <property type="nucleotide sequence ID" value="NZ_AMYT01000017.1"/>
</dbReference>
<dbReference type="STRING" id="1234409.C683_0731"/>
<dbReference type="InterPro" id="IPR004360">
    <property type="entry name" value="Glyas_Fos-R_dOase_dom"/>
</dbReference>
<organism evidence="2 3">
    <name type="scientific">Catellicoccus marimammalium M35/04/3</name>
    <dbReference type="NCBI Taxonomy" id="1234409"/>
    <lineage>
        <taxon>Bacteria</taxon>
        <taxon>Bacillati</taxon>
        <taxon>Bacillota</taxon>
        <taxon>Bacilli</taxon>
        <taxon>Lactobacillales</taxon>
        <taxon>Enterococcaceae</taxon>
        <taxon>Catellicoccus</taxon>
    </lineage>
</organism>
<evidence type="ECO:0000259" key="1">
    <source>
        <dbReference type="PROSITE" id="PS51819"/>
    </source>
</evidence>
<feature type="domain" description="VOC" evidence="1">
    <location>
        <begin position="7"/>
        <end position="126"/>
    </location>
</feature>
<proteinExistence type="predicted"/>
<dbReference type="SUPFAM" id="SSF54593">
    <property type="entry name" value="Glyoxalase/Bleomycin resistance protein/Dihydroxybiphenyl dioxygenase"/>
    <property type="match status" value="2"/>
</dbReference>
<dbReference type="Gene3D" id="3.10.180.10">
    <property type="entry name" value="2,3-Dihydroxybiphenyl 1,2-Dioxygenase, domain 1"/>
    <property type="match status" value="2"/>
</dbReference>
<dbReference type="InterPro" id="IPR037523">
    <property type="entry name" value="VOC_core"/>
</dbReference>
<gene>
    <name evidence="2" type="ORF">C683_0731</name>
</gene>
<accession>K8Z935</accession>
<sequence length="249" mass="29309">MNQSVLSLNYISIATCNFEEMLTFYTEELHLDALSFENDLVYLGNKKDQAILFMLVEEEELEQPIVNEKRALNHISFSVPTEEQFLSLYETLKNHGYECSDFHAYCAGRCFITNDPDGNQIEICLPFEIEYHRIHLEHIHLRVPHLKQTLSFYHDCLHLTVEEEDNAYLVYGVGCQPLIALEKESHPEYHENRIDFIALEVPSMKAVDDLYENLQERGWNCYYNRGKRIVQFLDDNGISYWIQAKELEE</sequence>
<evidence type="ECO:0000313" key="3">
    <source>
        <dbReference type="Proteomes" id="UP000016057"/>
    </source>
</evidence>
<dbReference type="PROSITE" id="PS51819">
    <property type="entry name" value="VOC"/>
    <property type="match status" value="2"/>
</dbReference>
<dbReference type="EMBL" id="AMYT01000017">
    <property type="protein sequence ID" value="EKU27400.1"/>
    <property type="molecule type" value="Genomic_DNA"/>
</dbReference>
<dbReference type="InterPro" id="IPR051332">
    <property type="entry name" value="Fosfomycin_Res_Enzymes"/>
</dbReference>
<dbReference type="PANTHER" id="PTHR36113">
    <property type="entry name" value="LYASE, PUTATIVE-RELATED-RELATED"/>
    <property type="match status" value="1"/>
</dbReference>